<protein>
    <submittedName>
        <fullName evidence="2">Uncharacterized protein</fullName>
    </submittedName>
</protein>
<proteinExistence type="predicted"/>
<organism evidence="2 3">
    <name type="scientific">Candidatus Magasanikbacteria bacterium RIFCSPLOWO2_12_FULL_43_12</name>
    <dbReference type="NCBI Taxonomy" id="1798692"/>
    <lineage>
        <taxon>Bacteria</taxon>
        <taxon>Candidatus Magasanikiibacteriota</taxon>
    </lineage>
</organism>
<dbReference type="Proteomes" id="UP000178347">
    <property type="component" value="Unassembled WGS sequence"/>
</dbReference>
<comment type="caution">
    <text evidence="2">The sequence shown here is derived from an EMBL/GenBank/DDBJ whole genome shotgun (WGS) entry which is preliminary data.</text>
</comment>
<keyword evidence="1" id="KW-0812">Transmembrane</keyword>
<keyword evidence="1" id="KW-0472">Membrane</keyword>
<sequence length="201" mass="21793">MLDLRKRIFIILSLGIGFILAFTLLFYFVLNKKKAVEVAAPLTGETTAETTATLPGGSSAPAGGGAVLPPAKEPEVFVPVEKSREIYAKQIARLFVERFTTFSNQNDNTHIDDVLILATSPMGKWIETQKIKTAAEYQGVTTKVIAASLSNISDNSASVKVDTQQIKSNADKQETAYRSGTVDLVDAGGEWKVGGFYWDTN</sequence>
<reference evidence="2 3" key="1">
    <citation type="journal article" date="2016" name="Nat. Commun.">
        <title>Thousands of microbial genomes shed light on interconnected biogeochemical processes in an aquifer system.</title>
        <authorList>
            <person name="Anantharaman K."/>
            <person name="Brown C.T."/>
            <person name="Hug L.A."/>
            <person name="Sharon I."/>
            <person name="Castelle C.J."/>
            <person name="Probst A.J."/>
            <person name="Thomas B.C."/>
            <person name="Singh A."/>
            <person name="Wilkins M.J."/>
            <person name="Karaoz U."/>
            <person name="Brodie E.L."/>
            <person name="Williams K.H."/>
            <person name="Hubbard S.S."/>
            <person name="Banfield J.F."/>
        </authorList>
    </citation>
    <scope>NUCLEOTIDE SEQUENCE [LARGE SCALE GENOMIC DNA]</scope>
</reference>
<dbReference type="STRING" id="1798692.A3G00_03215"/>
<dbReference type="AlphaFoldDB" id="A0A1F6MVI6"/>
<name>A0A1F6MVI6_9BACT</name>
<feature type="transmembrane region" description="Helical" evidence="1">
    <location>
        <begin position="7"/>
        <end position="30"/>
    </location>
</feature>
<accession>A0A1F6MVI6</accession>
<evidence type="ECO:0000313" key="2">
    <source>
        <dbReference type="EMBL" id="OGH75726.1"/>
    </source>
</evidence>
<keyword evidence="1" id="KW-1133">Transmembrane helix</keyword>
<evidence type="ECO:0000256" key="1">
    <source>
        <dbReference type="SAM" id="Phobius"/>
    </source>
</evidence>
<gene>
    <name evidence="2" type="ORF">A3G00_03215</name>
</gene>
<dbReference type="EMBL" id="MFQN01000003">
    <property type="protein sequence ID" value="OGH75726.1"/>
    <property type="molecule type" value="Genomic_DNA"/>
</dbReference>
<evidence type="ECO:0000313" key="3">
    <source>
        <dbReference type="Proteomes" id="UP000178347"/>
    </source>
</evidence>